<dbReference type="Pfam" id="PF17389">
    <property type="entry name" value="Bac_rhamnosid6H"/>
    <property type="match status" value="1"/>
</dbReference>
<sequence>MTSTSRDADVDTSLRARPAPTRLRVEHLKEAFGITVSAPRMCWAPPAGTVLQTAYQITADNGWDTGKVTSARHQLIPYTGPALQSRSRFEWRVRTWNTDADGSETESAWSDPMAVELGLLHASDWTAQWIGPEEPDVPAPEERPGYALHKAFTLDAAPEIARAYATAHGVYELFLNGGRVGDQQLTPGSTSYNTTLQVQAYDITALLRPGTNIIRAVLTDGWYRGTFGYMRDADMYGSSTALLAQLEIQSGDSRTVIGTDGSWRVSRTEILSADLMAGQRTDFRSLEGRADDGAPCASAAAEAGAAVVLNCSYGTLTGPVAPPTRIVEEFPPVSVTRLASGRQVVDFGQNIHGWVRLSRLGGPGEAVTLVYGEALDATGDVTQDHLRPHDFQRPGQFLPAGQVDVVTASGAPGEVFEPRHTTHGFQYVSVQGLTTDLAAEDITACLVHTDLEPVGSFTCSDPRLNKLHDIVQWSFRDNACEVPTDCPQREKAGWTGDWQLFVPTAAYLYDVTGFSRKWLRDVRADQWENGVIANISPSAGPGFTSAEFMAFTNGSCGWGDAIAMVPWELYLATGDAGLLAGNWDAMNRWLGFVRTTAETQRHPSVTAAGAVPAPHEKYLWDTGFHFGEWMEPDGAEPDLFAARSADHGIVATAYYRNTTAVMAHAAAVMGRPEEARALANLSENIRQAWEKEYLDPAGQVTQPSQANCVRALAFDLVSPQHRSSVTAQLVSLIREAGTHVGTGFLATPYLLPVLADNGQLGLAYELLMQDTEPSWLTMVDRGATTMWELWNGLDADGTAHQSLNHYSKGAVVSFLHRYTAGLRQAPGSAGYQRIIIEPRPGAGLASAATSHIGPQGRIDVAWEIDDGVLALRATVPSGTTAEIRLPGEPVAIVGPGKHSFVAAAGGSTPHFHQARSTL</sequence>
<dbReference type="Pfam" id="PF05592">
    <property type="entry name" value="Bac_rhamnosid"/>
    <property type="match status" value="1"/>
</dbReference>
<feature type="domain" description="Bacterial alpha-L-rhamnosidase N-terminal" evidence="5">
    <location>
        <begin position="159"/>
        <end position="327"/>
    </location>
</feature>
<dbReference type="Gene3D" id="1.50.10.10">
    <property type="match status" value="1"/>
</dbReference>
<evidence type="ECO:0000256" key="3">
    <source>
        <dbReference type="ARBA" id="ARBA00022801"/>
    </source>
</evidence>
<dbReference type="InterPro" id="IPR012341">
    <property type="entry name" value="6hp_glycosidase-like_sf"/>
</dbReference>
<dbReference type="Pfam" id="PF25788">
    <property type="entry name" value="Ig_Rha78A_N"/>
    <property type="match status" value="1"/>
</dbReference>
<dbReference type="InterPro" id="IPR035398">
    <property type="entry name" value="Bac_rhamnosid_C"/>
</dbReference>
<evidence type="ECO:0000259" key="7">
    <source>
        <dbReference type="Pfam" id="PF17390"/>
    </source>
</evidence>
<evidence type="ECO:0000259" key="5">
    <source>
        <dbReference type="Pfam" id="PF08531"/>
    </source>
</evidence>
<dbReference type="Gene3D" id="2.60.420.10">
    <property type="entry name" value="Maltose phosphorylase, domain 3"/>
    <property type="match status" value="1"/>
</dbReference>
<dbReference type="Pfam" id="PF08531">
    <property type="entry name" value="Bac_rhamnosid_N"/>
    <property type="match status" value="1"/>
</dbReference>
<evidence type="ECO:0000259" key="4">
    <source>
        <dbReference type="Pfam" id="PF05592"/>
    </source>
</evidence>
<dbReference type="EC" id="3.2.1.40" evidence="2"/>
<comment type="catalytic activity">
    <reaction evidence="1">
        <text>Hydrolysis of terminal non-reducing alpha-L-rhamnose residues in alpha-L-rhamnosides.</text>
        <dbReference type="EC" id="3.2.1.40"/>
    </reaction>
</comment>
<dbReference type="InterPro" id="IPR013783">
    <property type="entry name" value="Ig-like_fold"/>
</dbReference>
<evidence type="ECO:0000313" key="8">
    <source>
        <dbReference type="EMBL" id="GGG94725.1"/>
    </source>
</evidence>
<dbReference type="InterPro" id="IPR016007">
    <property type="entry name" value="Alpha_rhamnosid"/>
</dbReference>
<proteinExistence type="predicted"/>
<dbReference type="InterPro" id="IPR035396">
    <property type="entry name" value="Bac_rhamnosid6H"/>
</dbReference>
<dbReference type="PANTHER" id="PTHR33307">
    <property type="entry name" value="ALPHA-RHAMNOSIDASE (EUROFUNG)"/>
    <property type="match status" value="1"/>
</dbReference>
<name>A0ABQ1XIV6_9MICC</name>
<evidence type="ECO:0000256" key="2">
    <source>
        <dbReference type="ARBA" id="ARBA00012652"/>
    </source>
</evidence>
<dbReference type="InterPro" id="IPR008902">
    <property type="entry name" value="Rhamnosid_concanavalin"/>
</dbReference>
<dbReference type="Gene3D" id="2.60.40.10">
    <property type="entry name" value="Immunoglobulins"/>
    <property type="match status" value="1"/>
</dbReference>
<dbReference type="RefSeq" id="WP_188810125.1">
    <property type="nucleotide sequence ID" value="NZ_BAAAWV010000001.1"/>
</dbReference>
<dbReference type="InterPro" id="IPR008928">
    <property type="entry name" value="6-hairpin_glycosidase_sf"/>
</dbReference>
<reference evidence="9" key="1">
    <citation type="journal article" date="2019" name="Int. J. Syst. Evol. Microbiol.">
        <title>The Global Catalogue of Microorganisms (GCM) 10K type strain sequencing project: providing services to taxonomists for standard genome sequencing and annotation.</title>
        <authorList>
            <consortium name="The Broad Institute Genomics Platform"/>
            <consortium name="The Broad Institute Genome Sequencing Center for Infectious Disease"/>
            <person name="Wu L."/>
            <person name="Ma J."/>
        </authorList>
    </citation>
    <scope>NUCLEOTIDE SEQUENCE [LARGE SCALE GENOMIC DNA]</scope>
    <source>
        <strain evidence="9">CGMCC 1.1927</strain>
    </source>
</reference>
<evidence type="ECO:0000259" key="6">
    <source>
        <dbReference type="Pfam" id="PF17389"/>
    </source>
</evidence>
<keyword evidence="9" id="KW-1185">Reference proteome</keyword>
<dbReference type="EMBL" id="BMKU01000004">
    <property type="protein sequence ID" value="GGG94725.1"/>
    <property type="molecule type" value="Genomic_DNA"/>
</dbReference>
<accession>A0ABQ1XIV6</accession>
<evidence type="ECO:0000313" key="9">
    <source>
        <dbReference type="Proteomes" id="UP000596938"/>
    </source>
</evidence>
<organism evidence="8 9">
    <name type="scientific">Pseudarthrobacter polychromogenes</name>
    <dbReference type="NCBI Taxonomy" id="1676"/>
    <lineage>
        <taxon>Bacteria</taxon>
        <taxon>Bacillati</taxon>
        <taxon>Actinomycetota</taxon>
        <taxon>Actinomycetes</taxon>
        <taxon>Micrococcales</taxon>
        <taxon>Micrococcaceae</taxon>
        <taxon>Pseudarthrobacter</taxon>
    </lineage>
</organism>
<dbReference type="Gene3D" id="2.60.120.260">
    <property type="entry name" value="Galactose-binding domain-like"/>
    <property type="match status" value="2"/>
</dbReference>
<comment type="caution">
    <text evidence="8">The sequence shown here is derived from an EMBL/GenBank/DDBJ whole genome shotgun (WGS) entry which is preliminary data.</text>
</comment>
<dbReference type="InterPro" id="IPR013737">
    <property type="entry name" value="Bac_rhamnosid_N"/>
</dbReference>
<dbReference type="Pfam" id="PF17390">
    <property type="entry name" value="Bac_rhamnosid_C"/>
    <property type="match status" value="1"/>
</dbReference>
<dbReference type="PANTHER" id="PTHR33307:SF6">
    <property type="entry name" value="ALPHA-RHAMNOSIDASE (EUROFUNG)-RELATED"/>
    <property type="match status" value="1"/>
</dbReference>
<dbReference type="SUPFAM" id="SSF48208">
    <property type="entry name" value="Six-hairpin glycosidases"/>
    <property type="match status" value="1"/>
</dbReference>
<dbReference type="PIRSF" id="PIRSF010631">
    <property type="entry name" value="A-rhamnsds"/>
    <property type="match status" value="1"/>
</dbReference>
<evidence type="ECO:0000256" key="1">
    <source>
        <dbReference type="ARBA" id="ARBA00001445"/>
    </source>
</evidence>
<protein>
    <recommendedName>
        <fullName evidence="2">alpha-L-rhamnosidase</fullName>
        <ecNumber evidence="2">3.2.1.40</ecNumber>
    </recommendedName>
</protein>
<dbReference type="Proteomes" id="UP000596938">
    <property type="component" value="Unassembled WGS sequence"/>
</dbReference>
<feature type="domain" description="Alpha-L-rhamnosidase concanavalin-like" evidence="4">
    <location>
        <begin position="337"/>
        <end position="448"/>
    </location>
</feature>
<feature type="domain" description="Alpha-L-rhamnosidase six-hairpin glycosidase" evidence="6">
    <location>
        <begin position="454"/>
        <end position="818"/>
    </location>
</feature>
<feature type="domain" description="Alpha-L-rhamnosidase C-terminal" evidence="7">
    <location>
        <begin position="821"/>
        <end position="893"/>
    </location>
</feature>
<keyword evidence="3" id="KW-0378">Hydrolase</keyword>
<gene>
    <name evidence="8" type="ORF">GCM10011577_17070</name>
</gene>